<dbReference type="InterPro" id="IPR013785">
    <property type="entry name" value="Aldolase_TIM"/>
</dbReference>
<dbReference type="InterPro" id="IPR012133">
    <property type="entry name" value="Alpha-hydoxy_acid_DH_FMN"/>
</dbReference>
<feature type="binding site" evidence="7">
    <location>
        <position position="5"/>
    </location>
    <ligand>
        <name>glyoxylate</name>
        <dbReference type="ChEBI" id="CHEBI:36655"/>
    </ligand>
</feature>
<dbReference type="PANTHER" id="PTHR10578:SF107">
    <property type="entry name" value="2-HYDROXYACID OXIDASE 1"/>
    <property type="match status" value="1"/>
</dbReference>
<feature type="domain" description="FMN hydroxy acid dehydrogenase" evidence="8">
    <location>
        <begin position="1"/>
        <end position="343"/>
    </location>
</feature>
<feature type="binding site" evidence="7">
    <location>
        <position position="110"/>
    </location>
    <ligand>
        <name>FMN</name>
        <dbReference type="ChEBI" id="CHEBI:58210"/>
    </ligand>
</feature>
<dbReference type="EMBL" id="JALJOV010002001">
    <property type="protein sequence ID" value="KAK9836399.1"/>
    <property type="molecule type" value="Genomic_DNA"/>
</dbReference>
<organism evidence="9 10">
    <name type="scientific">Apatococcus fuscideae</name>
    <dbReference type="NCBI Taxonomy" id="2026836"/>
    <lineage>
        <taxon>Eukaryota</taxon>
        <taxon>Viridiplantae</taxon>
        <taxon>Chlorophyta</taxon>
        <taxon>core chlorophytes</taxon>
        <taxon>Trebouxiophyceae</taxon>
        <taxon>Chlorellales</taxon>
        <taxon>Chlorellaceae</taxon>
        <taxon>Apatococcus</taxon>
    </lineage>
</organism>
<dbReference type="GO" id="GO:0016491">
    <property type="term" value="F:oxidoreductase activity"/>
    <property type="evidence" value="ECO:0007669"/>
    <property type="project" value="UniProtKB-KW"/>
</dbReference>
<protein>
    <recommendedName>
        <fullName evidence="8">FMN hydroxy acid dehydrogenase domain-containing protein</fullName>
    </recommendedName>
</protein>
<evidence type="ECO:0000313" key="10">
    <source>
        <dbReference type="Proteomes" id="UP001485043"/>
    </source>
</evidence>
<dbReference type="SUPFAM" id="SSF51395">
    <property type="entry name" value="FMN-linked oxidoreductases"/>
    <property type="match status" value="1"/>
</dbReference>
<dbReference type="Pfam" id="PF01070">
    <property type="entry name" value="FMN_dh"/>
    <property type="match status" value="1"/>
</dbReference>
<dbReference type="GO" id="GO:0010181">
    <property type="term" value="F:FMN binding"/>
    <property type="evidence" value="ECO:0007669"/>
    <property type="project" value="InterPro"/>
</dbReference>
<evidence type="ECO:0000313" key="9">
    <source>
        <dbReference type="EMBL" id="KAK9836399.1"/>
    </source>
</evidence>
<dbReference type="PROSITE" id="PS00557">
    <property type="entry name" value="FMN_HYDROXY_ACID_DH_1"/>
    <property type="match status" value="1"/>
</dbReference>
<feature type="binding site" evidence="7">
    <location>
        <position position="236"/>
    </location>
    <ligand>
        <name>FMN</name>
        <dbReference type="ChEBI" id="CHEBI:58210"/>
    </ligand>
</feature>
<dbReference type="PANTHER" id="PTHR10578">
    <property type="entry name" value="S -2-HYDROXY-ACID OXIDASE-RELATED"/>
    <property type="match status" value="1"/>
</dbReference>
<feature type="binding site" evidence="7">
    <location>
        <position position="214"/>
    </location>
    <ligand>
        <name>FMN</name>
        <dbReference type="ChEBI" id="CHEBI:58210"/>
    </ligand>
</feature>
<evidence type="ECO:0000256" key="3">
    <source>
        <dbReference type="ARBA" id="ARBA00022643"/>
    </source>
</evidence>
<keyword evidence="2 7" id="KW-0285">Flavoprotein</keyword>
<feature type="binding site" evidence="7">
    <location>
        <begin position="292"/>
        <end position="293"/>
    </location>
    <ligand>
        <name>FMN</name>
        <dbReference type="ChEBI" id="CHEBI:58210"/>
    </ligand>
</feature>
<gene>
    <name evidence="9" type="ORF">WJX84_002922</name>
</gene>
<evidence type="ECO:0000256" key="2">
    <source>
        <dbReference type="ARBA" id="ARBA00022630"/>
    </source>
</evidence>
<evidence type="ECO:0000256" key="7">
    <source>
        <dbReference type="PIRSR" id="PIRSR000138-2"/>
    </source>
</evidence>
<name>A0AAW1RRD0_9CHLO</name>
<keyword evidence="4" id="KW-0560">Oxidoreductase</keyword>
<feature type="binding site" evidence="7">
    <location>
        <position position="147"/>
    </location>
    <ligand>
        <name>glyoxylate</name>
        <dbReference type="ChEBI" id="CHEBI:36655"/>
    </ligand>
</feature>
<sequence>MVYGYYSSGADSEATLQDNIQAFKRRRLLPRIMVDVSHVDTSIILLGAKLALPLLIAPMAMQQMAHPDGELAVARAAAAAGTSMSVSTMATYDLKDVASAGTGSPLLFFQLYVIKDRDFTAKLLRDAAEAGYKALMVTVDAPHLGYRQADERNEFSLPPPMGLRNLEGLQSKGPDGSRSKSSISQVFTSQIDPGLSWEFIAWLRTVSNLPIFVKGVLNPADAHLAVQHSVDGIIVSNHGGRQLDFSPAAVDMVPAIRDAVGHRVPILVDGGVRSGTDIIKAIALGADAVLLGRPVLWGLALEGQHGVAKVLETLRSELELSMALCGAPTLAHITPSLLMGPMPRL</sequence>
<feature type="binding site" evidence="7">
    <location>
        <begin position="58"/>
        <end position="60"/>
    </location>
    <ligand>
        <name>FMN</name>
        <dbReference type="ChEBI" id="CHEBI:58210"/>
    </ligand>
</feature>
<dbReference type="InterPro" id="IPR000262">
    <property type="entry name" value="FMN-dep_DH"/>
</dbReference>
<evidence type="ECO:0000256" key="5">
    <source>
        <dbReference type="ARBA" id="ARBA00024042"/>
    </source>
</evidence>
<feature type="binding site" evidence="7">
    <location>
        <begin position="269"/>
        <end position="273"/>
    </location>
    <ligand>
        <name>FMN</name>
        <dbReference type="ChEBI" id="CHEBI:58210"/>
    </ligand>
</feature>
<dbReference type="AlphaFoldDB" id="A0AAW1RRD0"/>
<feature type="binding site" evidence="7">
    <location>
        <position position="87"/>
    </location>
    <ligand>
        <name>FMN</name>
        <dbReference type="ChEBI" id="CHEBI:58210"/>
    </ligand>
</feature>
<dbReference type="SMART" id="SM01240">
    <property type="entry name" value="IMPDH"/>
    <property type="match status" value="1"/>
</dbReference>
<feature type="active site" description="Proton acceptor" evidence="6">
    <location>
        <position position="238"/>
    </location>
</feature>
<accession>A0AAW1RRD0</accession>
<comment type="cofactor">
    <cofactor evidence="1">
        <name>FMN</name>
        <dbReference type="ChEBI" id="CHEBI:58210"/>
    </cofactor>
</comment>
<feature type="binding site" evidence="7">
    <location>
        <position position="238"/>
    </location>
    <ligand>
        <name>glyoxylate</name>
        <dbReference type="ChEBI" id="CHEBI:36655"/>
    </ligand>
</feature>
<dbReference type="FunFam" id="3.20.20.70:FF:000056">
    <property type="entry name" value="hydroxyacid oxidase 2"/>
    <property type="match status" value="1"/>
</dbReference>
<comment type="similarity">
    <text evidence="5">Belongs to the FMN-dependent alpha-hydroxy acid dehydrogenase family.</text>
</comment>
<feature type="binding site" evidence="7">
    <location>
        <position position="138"/>
    </location>
    <ligand>
        <name>FMN</name>
        <dbReference type="ChEBI" id="CHEBI:58210"/>
    </ligand>
</feature>
<evidence type="ECO:0000259" key="8">
    <source>
        <dbReference type="PROSITE" id="PS51349"/>
    </source>
</evidence>
<dbReference type="InterPro" id="IPR008259">
    <property type="entry name" value="FMN_hydac_DH_AS"/>
</dbReference>
<dbReference type="PIRSF" id="PIRSF000138">
    <property type="entry name" value="Al-hdrx_acd_dh"/>
    <property type="match status" value="1"/>
</dbReference>
<proteinExistence type="inferred from homology"/>
<reference evidence="9 10" key="1">
    <citation type="journal article" date="2024" name="Nat. Commun.">
        <title>Phylogenomics reveals the evolutionary origins of lichenization in chlorophyte algae.</title>
        <authorList>
            <person name="Puginier C."/>
            <person name="Libourel C."/>
            <person name="Otte J."/>
            <person name="Skaloud P."/>
            <person name="Haon M."/>
            <person name="Grisel S."/>
            <person name="Petersen M."/>
            <person name="Berrin J.G."/>
            <person name="Delaux P.M."/>
            <person name="Dal Grande F."/>
            <person name="Keller J."/>
        </authorList>
    </citation>
    <scope>NUCLEOTIDE SEQUENCE [LARGE SCALE GENOMIC DNA]</scope>
    <source>
        <strain evidence="9 10">SAG 2523</strain>
    </source>
</reference>
<keyword evidence="10" id="KW-1185">Reference proteome</keyword>
<dbReference type="InterPro" id="IPR037396">
    <property type="entry name" value="FMN_HAD"/>
</dbReference>
<keyword evidence="3 7" id="KW-0288">FMN</keyword>
<dbReference type="PROSITE" id="PS51349">
    <property type="entry name" value="FMN_HYDROXY_ACID_DH_2"/>
    <property type="match status" value="1"/>
</dbReference>
<dbReference type="Gene3D" id="3.20.20.70">
    <property type="entry name" value="Aldolase class I"/>
    <property type="match status" value="1"/>
</dbReference>
<evidence type="ECO:0000256" key="6">
    <source>
        <dbReference type="PIRSR" id="PIRSR000138-1"/>
    </source>
</evidence>
<dbReference type="Proteomes" id="UP001485043">
    <property type="component" value="Unassembled WGS sequence"/>
</dbReference>
<evidence type="ECO:0000256" key="4">
    <source>
        <dbReference type="ARBA" id="ARBA00023002"/>
    </source>
</evidence>
<evidence type="ECO:0000256" key="1">
    <source>
        <dbReference type="ARBA" id="ARBA00001917"/>
    </source>
</evidence>
<feature type="binding site" evidence="7">
    <location>
        <position position="241"/>
    </location>
    <ligand>
        <name>glyoxylate</name>
        <dbReference type="ChEBI" id="CHEBI:36655"/>
    </ligand>
</feature>
<dbReference type="GO" id="GO:0005737">
    <property type="term" value="C:cytoplasm"/>
    <property type="evidence" value="ECO:0007669"/>
    <property type="project" value="UniProtKB-ARBA"/>
</dbReference>
<comment type="caution">
    <text evidence="9">The sequence shown here is derived from an EMBL/GenBank/DDBJ whole genome shotgun (WGS) entry which is preliminary data.</text>
</comment>
<dbReference type="CDD" id="cd02809">
    <property type="entry name" value="alpha_hydroxyacid_oxid_FMN"/>
    <property type="match status" value="1"/>
</dbReference>
<feature type="binding site" evidence="7">
    <location>
        <position position="112"/>
    </location>
    <ligand>
        <name>glyoxylate</name>
        <dbReference type="ChEBI" id="CHEBI:36655"/>
    </ligand>
</feature>